<name>A0A9D3XRD8_9SAUR</name>
<dbReference type="PANTHER" id="PTHR46289">
    <property type="entry name" value="52 KDA REPRESSOR OF THE INHIBITOR OF THE PROTEIN KINASE-LIKE PROTEIN-RELATED"/>
    <property type="match status" value="1"/>
</dbReference>
<feature type="domain" description="HAT C-terminal dimerisation" evidence="1">
    <location>
        <begin position="134"/>
        <end position="205"/>
    </location>
</feature>
<dbReference type="GO" id="GO:0046983">
    <property type="term" value="F:protein dimerization activity"/>
    <property type="evidence" value="ECO:0007669"/>
    <property type="project" value="InterPro"/>
</dbReference>
<reference evidence="2" key="1">
    <citation type="submission" date="2021-09" db="EMBL/GenBank/DDBJ databases">
        <title>The genome of Mauremys mutica provides insights into the evolution of semi-aquatic lifestyle.</title>
        <authorList>
            <person name="Gong S."/>
            <person name="Gao Y."/>
        </authorList>
    </citation>
    <scope>NUCLEOTIDE SEQUENCE</scope>
    <source>
        <strain evidence="2">MM-2020</strain>
        <tissue evidence="2">Muscle</tissue>
    </source>
</reference>
<protein>
    <recommendedName>
        <fullName evidence="1">HAT C-terminal dimerisation domain-containing protein</fullName>
    </recommendedName>
</protein>
<dbReference type="PANTHER" id="PTHR46289:SF14">
    <property type="entry name" value="DUF4371 DOMAIN-CONTAINING PROTEIN"/>
    <property type="match status" value="1"/>
</dbReference>
<comment type="caution">
    <text evidence="2">The sequence shown here is derived from an EMBL/GenBank/DDBJ whole genome shotgun (WGS) entry which is preliminary data.</text>
</comment>
<dbReference type="InterPro" id="IPR008906">
    <property type="entry name" value="HATC_C_dom"/>
</dbReference>
<gene>
    <name evidence="2" type="ORF">KIL84_012613</name>
</gene>
<dbReference type="Proteomes" id="UP000827986">
    <property type="component" value="Unassembled WGS sequence"/>
</dbReference>
<keyword evidence="3" id="KW-1185">Reference proteome</keyword>
<accession>A0A9D3XRD8</accession>
<evidence type="ECO:0000313" key="3">
    <source>
        <dbReference type="Proteomes" id="UP000827986"/>
    </source>
</evidence>
<dbReference type="InterPro" id="IPR052958">
    <property type="entry name" value="IFN-induced_PKR_regulator"/>
</dbReference>
<dbReference type="EMBL" id="JAHDVG010000464">
    <property type="protein sequence ID" value="KAH1184672.1"/>
    <property type="molecule type" value="Genomic_DNA"/>
</dbReference>
<dbReference type="AlphaFoldDB" id="A0A9D3XRD8"/>
<organism evidence="2 3">
    <name type="scientific">Mauremys mutica</name>
    <name type="common">yellowpond turtle</name>
    <dbReference type="NCBI Taxonomy" id="74926"/>
    <lineage>
        <taxon>Eukaryota</taxon>
        <taxon>Metazoa</taxon>
        <taxon>Chordata</taxon>
        <taxon>Craniata</taxon>
        <taxon>Vertebrata</taxon>
        <taxon>Euteleostomi</taxon>
        <taxon>Archelosauria</taxon>
        <taxon>Testudinata</taxon>
        <taxon>Testudines</taxon>
        <taxon>Cryptodira</taxon>
        <taxon>Durocryptodira</taxon>
        <taxon>Testudinoidea</taxon>
        <taxon>Geoemydidae</taxon>
        <taxon>Geoemydinae</taxon>
        <taxon>Mauremys</taxon>
    </lineage>
</organism>
<proteinExistence type="predicted"/>
<evidence type="ECO:0000259" key="1">
    <source>
        <dbReference type="Pfam" id="PF05699"/>
    </source>
</evidence>
<dbReference type="Pfam" id="PF05699">
    <property type="entry name" value="Dimer_Tnp_hAT"/>
    <property type="match status" value="1"/>
</dbReference>
<sequence length="229" mass="26191">MVDAGELVEELAVPALLEPDPIRIRKRRTQFTYEADDEPIYNLKEKFKVNFYFAVINTAIPSAEERFTLMQQISSVFGFLYDVYSFQNTTTKQIMEHCLNLEQALQYGESKDIDAFDLCNELQAIARRVQKSASPQDVLNFICTNKLTDSVPNTVIALHILLTLQVSVASGERSFSKLKLIKIYMRTSMLQQRLVGLSTLSIEHDIARSINLEELVSKFAKLKARKNKF</sequence>
<evidence type="ECO:0000313" key="2">
    <source>
        <dbReference type="EMBL" id="KAH1184672.1"/>
    </source>
</evidence>